<dbReference type="PROSITE" id="PS51186">
    <property type="entry name" value="GNAT"/>
    <property type="match status" value="1"/>
</dbReference>
<dbReference type="PANTHER" id="PTHR13355">
    <property type="entry name" value="GLUCOSAMINE 6-PHOSPHATE N-ACETYLTRANSFERASE"/>
    <property type="match status" value="1"/>
</dbReference>
<dbReference type="RefSeq" id="WP_218324950.1">
    <property type="nucleotide sequence ID" value="NZ_JAHUZB010000002.1"/>
</dbReference>
<keyword evidence="3" id="KW-1185">Reference proteome</keyword>
<evidence type="ECO:0000259" key="1">
    <source>
        <dbReference type="PROSITE" id="PS51186"/>
    </source>
</evidence>
<reference evidence="2 3" key="1">
    <citation type="submission" date="2021-06" db="EMBL/GenBank/DDBJ databases">
        <title>Enterococcus alishanensis sp. nov., a novel lactic acid bacterium isolated from fresh coffee beans.</title>
        <authorList>
            <person name="Chen Y.-S."/>
        </authorList>
    </citation>
    <scope>NUCLEOTIDE SEQUENCE [LARGE SCALE GENOMIC DNA]</scope>
    <source>
        <strain evidence="2 3">ALS3</strain>
    </source>
</reference>
<proteinExistence type="predicted"/>
<organism evidence="2 3">
    <name type="scientific">Enterococcus alishanensis</name>
    <dbReference type="NCBI Taxonomy" id="1303817"/>
    <lineage>
        <taxon>Bacteria</taxon>
        <taxon>Bacillati</taxon>
        <taxon>Bacillota</taxon>
        <taxon>Bacilli</taxon>
        <taxon>Lactobacillales</taxon>
        <taxon>Enterococcaceae</taxon>
        <taxon>Enterococcus</taxon>
    </lineage>
</organism>
<dbReference type="CDD" id="cd04301">
    <property type="entry name" value="NAT_SF"/>
    <property type="match status" value="1"/>
</dbReference>
<feature type="domain" description="N-acetyltransferase" evidence="1">
    <location>
        <begin position="3"/>
        <end position="144"/>
    </location>
</feature>
<dbReference type="EMBL" id="JAHUZB010000002">
    <property type="protein sequence ID" value="MBV7389887.1"/>
    <property type="molecule type" value="Genomic_DNA"/>
</dbReference>
<dbReference type="GO" id="GO:0016746">
    <property type="term" value="F:acyltransferase activity"/>
    <property type="evidence" value="ECO:0007669"/>
    <property type="project" value="UniProtKB-KW"/>
</dbReference>
<dbReference type="InterPro" id="IPR000182">
    <property type="entry name" value="GNAT_dom"/>
</dbReference>
<dbReference type="InterPro" id="IPR039143">
    <property type="entry name" value="GNPNAT1-like"/>
</dbReference>
<protein>
    <submittedName>
        <fullName evidence="2">GNAT family N-acetyltransferase</fullName>
        <ecNumber evidence="2">2.3.1.-</ecNumber>
    </submittedName>
</protein>
<sequence length="144" mass="16819">MKILITRDTMSDIYLDALRIRHEVFVDEQNVPLDFEVDKDEAYSIHFVLYLADGQPIATVRLLPLEETIAKLQRMAVLPNYRGQHLGEKLIDEVERFAKEQEFTTIELSAQLTAEGFYEKRGYQSYGDIFLDANLDHIHMRKDI</sequence>
<keyword evidence="2" id="KW-0012">Acyltransferase</keyword>
<evidence type="ECO:0000313" key="2">
    <source>
        <dbReference type="EMBL" id="MBV7389887.1"/>
    </source>
</evidence>
<comment type="caution">
    <text evidence="2">The sequence shown here is derived from an EMBL/GenBank/DDBJ whole genome shotgun (WGS) entry which is preliminary data.</text>
</comment>
<gene>
    <name evidence="2" type="ORF">KUA55_04285</name>
</gene>
<evidence type="ECO:0000313" key="3">
    <source>
        <dbReference type="Proteomes" id="UP000774130"/>
    </source>
</evidence>
<dbReference type="Pfam" id="PF13673">
    <property type="entry name" value="Acetyltransf_10"/>
    <property type="match status" value="1"/>
</dbReference>
<dbReference type="PANTHER" id="PTHR13355:SF11">
    <property type="entry name" value="GLUCOSAMINE 6-PHOSPHATE N-ACETYLTRANSFERASE"/>
    <property type="match status" value="1"/>
</dbReference>
<accession>A0ABS6TAF4</accession>
<dbReference type="EC" id="2.3.1.-" evidence="2"/>
<keyword evidence="2" id="KW-0808">Transferase</keyword>
<dbReference type="Proteomes" id="UP000774130">
    <property type="component" value="Unassembled WGS sequence"/>
</dbReference>
<name>A0ABS6TAF4_9ENTE</name>